<proteinExistence type="predicted"/>
<dbReference type="PANTHER" id="PTHR47723:SF13">
    <property type="entry name" value="PUTATIVE-RELATED"/>
    <property type="match status" value="1"/>
</dbReference>
<keyword evidence="3" id="KW-1185">Reference proteome</keyword>
<dbReference type="SUPFAM" id="SSF53098">
    <property type="entry name" value="Ribonuclease H-like"/>
    <property type="match status" value="1"/>
</dbReference>
<dbReference type="InterPro" id="IPR036397">
    <property type="entry name" value="RNaseH_sf"/>
</dbReference>
<dbReference type="InterPro" id="IPR012337">
    <property type="entry name" value="RNaseH-like_sf"/>
</dbReference>
<accession>A0ABR2S236</accession>
<dbReference type="EMBL" id="JBBPBN010000018">
    <property type="protein sequence ID" value="KAK9019056.1"/>
    <property type="molecule type" value="Genomic_DNA"/>
</dbReference>
<name>A0ABR2S236_9ROSI</name>
<dbReference type="Gene3D" id="3.30.420.10">
    <property type="entry name" value="Ribonuclease H-like superfamily/Ribonuclease H"/>
    <property type="match status" value="1"/>
</dbReference>
<evidence type="ECO:0000313" key="3">
    <source>
        <dbReference type="Proteomes" id="UP001396334"/>
    </source>
</evidence>
<sequence>MAHSSRCLYKIGLSPTSLWLRLWVLFLLLGTCFSKSFIWQTWKRRNDFLFTDSCLTLSDVYRISLAWTVHFRGQVQPPSLVSAPLSEDVSWQPPHQGWFCLNTDAVVTAITSMGSIRGVIRGSSGEWIVGYTKQIGHVSPLQAELWSIFVGLEVAWSMGVEQLQVQTDCKQASNLVLSDSESSSIPIVRAIRSLRNRAWYTNLFRIPWNCNMVADALSKIITPQPYSLLLHESAPTAVQSLLERDTYDPLYRQHVLP</sequence>
<evidence type="ECO:0000313" key="2">
    <source>
        <dbReference type="EMBL" id="KAK9019056.1"/>
    </source>
</evidence>
<dbReference type="Pfam" id="PF13456">
    <property type="entry name" value="RVT_3"/>
    <property type="match status" value="1"/>
</dbReference>
<gene>
    <name evidence="2" type="ORF">V6N11_034096</name>
</gene>
<dbReference type="Proteomes" id="UP001396334">
    <property type="component" value="Unassembled WGS sequence"/>
</dbReference>
<reference evidence="2 3" key="1">
    <citation type="journal article" date="2024" name="G3 (Bethesda)">
        <title>Genome assembly of Hibiscus sabdariffa L. provides insights into metabolisms of medicinal natural products.</title>
        <authorList>
            <person name="Kim T."/>
        </authorList>
    </citation>
    <scope>NUCLEOTIDE SEQUENCE [LARGE SCALE GENOMIC DNA]</scope>
    <source>
        <strain evidence="2">TK-2024</strain>
        <tissue evidence="2">Old leaves</tissue>
    </source>
</reference>
<protein>
    <recommendedName>
        <fullName evidence="1">RNase H type-1 domain-containing protein</fullName>
    </recommendedName>
</protein>
<dbReference type="InterPro" id="IPR044730">
    <property type="entry name" value="RNase_H-like_dom_plant"/>
</dbReference>
<evidence type="ECO:0000259" key="1">
    <source>
        <dbReference type="Pfam" id="PF13456"/>
    </source>
</evidence>
<feature type="domain" description="RNase H type-1" evidence="1">
    <location>
        <begin position="102"/>
        <end position="219"/>
    </location>
</feature>
<dbReference type="CDD" id="cd06222">
    <property type="entry name" value="RNase_H_like"/>
    <property type="match status" value="1"/>
</dbReference>
<dbReference type="InterPro" id="IPR053151">
    <property type="entry name" value="RNase_H-like"/>
</dbReference>
<organism evidence="2 3">
    <name type="scientific">Hibiscus sabdariffa</name>
    <name type="common">roselle</name>
    <dbReference type="NCBI Taxonomy" id="183260"/>
    <lineage>
        <taxon>Eukaryota</taxon>
        <taxon>Viridiplantae</taxon>
        <taxon>Streptophyta</taxon>
        <taxon>Embryophyta</taxon>
        <taxon>Tracheophyta</taxon>
        <taxon>Spermatophyta</taxon>
        <taxon>Magnoliopsida</taxon>
        <taxon>eudicotyledons</taxon>
        <taxon>Gunneridae</taxon>
        <taxon>Pentapetalae</taxon>
        <taxon>rosids</taxon>
        <taxon>malvids</taxon>
        <taxon>Malvales</taxon>
        <taxon>Malvaceae</taxon>
        <taxon>Malvoideae</taxon>
        <taxon>Hibiscus</taxon>
    </lineage>
</organism>
<dbReference type="InterPro" id="IPR002156">
    <property type="entry name" value="RNaseH_domain"/>
</dbReference>
<comment type="caution">
    <text evidence="2">The sequence shown here is derived from an EMBL/GenBank/DDBJ whole genome shotgun (WGS) entry which is preliminary data.</text>
</comment>
<dbReference type="PANTHER" id="PTHR47723">
    <property type="entry name" value="OS05G0353850 PROTEIN"/>
    <property type="match status" value="1"/>
</dbReference>